<dbReference type="InterPro" id="IPR006390">
    <property type="entry name" value="DHP_synth_dom"/>
</dbReference>
<comment type="catalytic activity">
    <reaction evidence="1">
        <text>(7,8-dihydropterin-6-yl)methyl diphosphate + 4-aminobenzoate = 7,8-dihydropteroate + diphosphate</text>
        <dbReference type="Rhea" id="RHEA:19949"/>
        <dbReference type="ChEBI" id="CHEBI:17836"/>
        <dbReference type="ChEBI" id="CHEBI:17839"/>
        <dbReference type="ChEBI" id="CHEBI:33019"/>
        <dbReference type="ChEBI" id="CHEBI:72950"/>
        <dbReference type="EC" id="2.5.1.15"/>
    </reaction>
</comment>
<accession>A0A0W0Y625</accession>
<evidence type="ECO:0000256" key="1">
    <source>
        <dbReference type="ARBA" id="ARBA00000012"/>
    </source>
</evidence>
<reference evidence="14 15" key="1">
    <citation type="submission" date="2015-11" db="EMBL/GenBank/DDBJ databases">
        <title>Genomic analysis of 38 Legionella species identifies large and diverse effector repertoires.</title>
        <authorList>
            <person name="Burstein D."/>
            <person name="Amaro F."/>
            <person name="Zusman T."/>
            <person name="Lifshitz Z."/>
            <person name="Cohen O."/>
            <person name="Gilbert J.A."/>
            <person name="Pupko T."/>
            <person name="Shuman H.A."/>
            <person name="Segal G."/>
        </authorList>
    </citation>
    <scope>NUCLEOTIDE SEQUENCE [LARGE SCALE GENOMIC DNA]</scope>
    <source>
        <strain evidence="14 15">CDC#1442-AUS-E</strain>
    </source>
</reference>
<evidence type="ECO:0000256" key="3">
    <source>
        <dbReference type="ARBA" id="ARBA00004763"/>
    </source>
</evidence>
<dbReference type="EMBL" id="LNYS01000006">
    <property type="protein sequence ID" value="KTD52309.1"/>
    <property type="molecule type" value="Genomic_DNA"/>
</dbReference>
<evidence type="ECO:0000313" key="15">
    <source>
        <dbReference type="Proteomes" id="UP000054618"/>
    </source>
</evidence>
<dbReference type="InterPro" id="IPR011005">
    <property type="entry name" value="Dihydropteroate_synth-like_sf"/>
</dbReference>
<dbReference type="Gene3D" id="3.20.20.20">
    <property type="entry name" value="Dihydropteroate synthase-like"/>
    <property type="match status" value="1"/>
</dbReference>
<dbReference type="STRING" id="45073.Lqui_1153"/>
<keyword evidence="9 12" id="KW-0460">Magnesium</keyword>
<keyword evidence="7 12" id="KW-0808">Transferase</keyword>
<dbReference type="PATRIC" id="fig|45073.5.peg.1217"/>
<dbReference type="InterPro" id="IPR045031">
    <property type="entry name" value="DHP_synth-like"/>
</dbReference>
<dbReference type="PROSITE" id="PS50972">
    <property type="entry name" value="PTERIN_BINDING"/>
    <property type="match status" value="1"/>
</dbReference>
<dbReference type="Pfam" id="PF00809">
    <property type="entry name" value="Pterin_bind"/>
    <property type="match status" value="1"/>
</dbReference>
<evidence type="ECO:0000256" key="8">
    <source>
        <dbReference type="ARBA" id="ARBA00022723"/>
    </source>
</evidence>
<dbReference type="InterPro" id="IPR000489">
    <property type="entry name" value="Pterin-binding_dom"/>
</dbReference>
<feature type="domain" description="Pterin-binding" evidence="13">
    <location>
        <begin position="23"/>
        <end position="276"/>
    </location>
</feature>
<comment type="caution">
    <text evidence="14">The sequence shown here is derived from an EMBL/GenBank/DDBJ whole genome shotgun (WGS) entry which is preliminary data.</text>
</comment>
<dbReference type="Proteomes" id="UP000054618">
    <property type="component" value="Unassembled WGS sequence"/>
</dbReference>
<proteinExistence type="inferred from homology"/>
<evidence type="ECO:0000256" key="12">
    <source>
        <dbReference type="RuleBase" id="RU361205"/>
    </source>
</evidence>
<evidence type="ECO:0000256" key="9">
    <source>
        <dbReference type="ARBA" id="ARBA00022842"/>
    </source>
</evidence>
<comment type="pathway">
    <text evidence="3 12">Cofactor biosynthesis; tetrahydrofolate biosynthesis; 7,8-dihydrofolate from 2-amino-4-hydroxy-6-hydroxymethyl-7,8-dihydropteridine diphosphate and 4-aminobenzoate: step 1/2.</text>
</comment>
<evidence type="ECO:0000313" key="14">
    <source>
        <dbReference type="EMBL" id="KTD52309.1"/>
    </source>
</evidence>
<dbReference type="PROSITE" id="PS00792">
    <property type="entry name" value="DHPS_1"/>
    <property type="match status" value="1"/>
</dbReference>
<gene>
    <name evidence="14" type="primary">folP</name>
    <name evidence="14" type="ORF">Lqui_1153</name>
</gene>
<keyword evidence="15" id="KW-1185">Reference proteome</keyword>
<evidence type="ECO:0000259" key="13">
    <source>
        <dbReference type="PROSITE" id="PS50972"/>
    </source>
</evidence>
<dbReference type="GO" id="GO:0046872">
    <property type="term" value="F:metal ion binding"/>
    <property type="evidence" value="ECO:0007669"/>
    <property type="project" value="UniProtKB-KW"/>
</dbReference>
<dbReference type="GO" id="GO:0004156">
    <property type="term" value="F:dihydropteroate synthase activity"/>
    <property type="evidence" value="ECO:0007669"/>
    <property type="project" value="UniProtKB-EC"/>
</dbReference>
<dbReference type="GO" id="GO:0046654">
    <property type="term" value="P:tetrahydrofolate biosynthetic process"/>
    <property type="evidence" value="ECO:0007669"/>
    <property type="project" value="UniProtKB-UniPathway"/>
</dbReference>
<dbReference type="CDD" id="cd00739">
    <property type="entry name" value="DHPS"/>
    <property type="match status" value="1"/>
</dbReference>
<dbReference type="PANTHER" id="PTHR20941:SF1">
    <property type="entry name" value="FOLIC ACID SYNTHESIS PROTEIN FOL1"/>
    <property type="match status" value="1"/>
</dbReference>
<evidence type="ECO:0000256" key="6">
    <source>
        <dbReference type="ARBA" id="ARBA00016919"/>
    </source>
</evidence>
<evidence type="ECO:0000256" key="7">
    <source>
        <dbReference type="ARBA" id="ARBA00022679"/>
    </source>
</evidence>
<organism evidence="14 15">
    <name type="scientific">Legionella quinlivanii</name>
    <dbReference type="NCBI Taxonomy" id="45073"/>
    <lineage>
        <taxon>Bacteria</taxon>
        <taxon>Pseudomonadati</taxon>
        <taxon>Pseudomonadota</taxon>
        <taxon>Gammaproteobacteria</taxon>
        <taxon>Legionellales</taxon>
        <taxon>Legionellaceae</taxon>
        <taxon>Legionella</taxon>
    </lineage>
</organism>
<evidence type="ECO:0000256" key="10">
    <source>
        <dbReference type="ARBA" id="ARBA00022909"/>
    </source>
</evidence>
<comment type="similarity">
    <text evidence="4 12">Belongs to the DHPS family.</text>
</comment>
<dbReference type="GO" id="GO:0046656">
    <property type="term" value="P:folic acid biosynthetic process"/>
    <property type="evidence" value="ECO:0007669"/>
    <property type="project" value="UniProtKB-KW"/>
</dbReference>
<dbReference type="RefSeq" id="WP_058507324.1">
    <property type="nucleotide sequence ID" value="NZ_CAAAIK010000003.1"/>
</dbReference>
<dbReference type="AlphaFoldDB" id="A0A0W0Y625"/>
<name>A0A0W0Y625_9GAMM</name>
<dbReference type="PANTHER" id="PTHR20941">
    <property type="entry name" value="FOLATE SYNTHESIS PROTEINS"/>
    <property type="match status" value="1"/>
</dbReference>
<dbReference type="UniPathway" id="UPA00077">
    <property type="reaction ID" value="UER00156"/>
</dbReference>
<keyword evidence="8 12" id="KW-0479">Metal-binding</keyword>
<dbReference type="NCBIfam" id="TIGR01496">
    <property type="entry name" value="DHPS"/>
    <property type="match status" value="1"/>
</dbReference>
<keyword evidence="10 12" id="KW-0289">Folate biosynthesis</keyword>
<dbReference type="FunFam" id="3.20.20.20:FF:000006">
    <property type="entry name" value="Dihydropteroate synthase"/>
    <property type="match status" value="1"/>
</dbReference>
<dbReference type="SUPFAM" id="SSF51717">
    <property type="entry name" value="Dihydropteroate synthetase-like"/>
    <property type="match status" value="1"/>
</dbReference>
<dbReference type="GO" id="GO:0005829">
    <property type="term" value="C:cytosol"/>
    <property type="evidence" value="ECO:0007669"/>
    <property type="project" value="TreeGrafter"/>
</dbReference>
<evidence type="ECO:0000256" key="2">
    <source>
        <dbReference type="ARBA" id="ARBA00001946"/>
    </source>
</evidence>
<protein>
    <recommendedName>
        <fullName evidence="6 12">Dihydropteroate synthase</fullName>
        <shortName evidence="12">DHPS</shortName>
        <ecNumber evidence="5 12">2.5.1.15</ecNumber>
    </recommendedName>
    <alternativeName>
        <fullName evidence="11 12">Dihydropteroate pyrophosphorylase</fullName>
    </alternativeName>
</protein>
<evidence type="ECO:0000256" key="4">
    <source>
        <dbReference type="ARBA" id="ARBA00009503"/>
    </source>
</evidence>
<evidence type="ECO:0000256" key="5">
    <source>
        <dbReference type="ARBA" id="ARBA00012458"/>
    </source>
</evidence>
<dbReference type="EC" id="2.5.1.15" evidence="5 12"/>
<comment type="cofactor">
    <cofactor evidence="2 12">
        <name>Mg(2+)</name>
        <dbReference type="ChEBI" id="CHEBI:18420"/>
    </cofactor>
</comment>
<sequence>MNNQQFKFWCENHPASVDPVFQALVMGIVNVTPDSFSDGGQYSDLPKALSHALQLIDDGADIIDIGGESVRPGATAISEQEELSRVIPLIEALRNESDICISIDTTKPAVMKEAIRAGAGLINDINALQNEGALGLVASTDIPVCLMHMQGTPMTMQVNPHYNQDVVDEINEFLAKRILACVSAGIKPERMIVDPGFGFGKKVEHNLQLTKQLSRFRIHQRPILLGVSRKTTIGKVLNKNVDERLIGSLVLSAVAMEQGLGIIRTHDVAETKQVITMMQAIHKSCGDTNKLRT</sequence>
<evidence type="ECO:0000256" key="11">
    <source>
        <dbReference type="ARBA" id="ARBA00030193"/>
    </source>
</evidence>
<comment type="function">
    <text evidence="12">Catalyzes the condensation of para-aminobenzoate (pABA) with 6-hydroxymethyl-7,8-dihydropterin diphosphate (DHPt-PP) to form 7,8-dihydropteroate (H2Pte), the immediate precursor of folate derivatives.</text>
</comment>